<dbReference type="AlphaFoldDB" id="A0A5N6KUI2"/>
<dbReference type="Proteomes" id="UP000327013">
    <property type="component" value="Unassembled WGS sequence"/>
</dbReference>
<organism evidence="1 2">
    <name type="scientific">Carpinus fangiana</name>
    <dbReference type="NCBI Taxonomy" id="176857"/>
    <lineage>
        <taxon>Eukaryota</taxon>
        <taxon>Viridiplantae</taxon>
        <taxon>Streptophyta</taxon>
        <taxon>Embryophyta</taxon>
        <taxon>Tracheophyta</taxon>
        <taxon>Spermatophyta</taxon>
        <taxon>Magnoliopsida</taxon>
        <taxon>eudicotyledons</taxon>
        <taxon>Gunneridae</taxon>
        <taxon>Pentapetalae</taxon>
        <taxon>rosids</taxon>
        <taxon>fabids</taxon>
        <taxon>Fagales</taxon>
        <taxon>Betulaceae</taxon>
        <taxon>Carpinus</taxon>
    </lineage>
</organism>
<gene>
    <name evidence="1" type="ORF">FH972_023059</name>
</gene>
<dbReference type="EMBL" id="VIBQ01000013">
    <property type="protein sequence ID" value="KAB8346007.1"/>
    <property type="molecule type" value="Genomic_DNA"/>
</dbReference>
<proteinExistence type="predicted"/>
<keyword evidence="2" id="KW-1185">Reference proteome</keyword>
<protein>
    <submittedName>
        <fullName evidence="1">Uncharacterized protein</fullName>
    </submittedName>
</protein>
<comment type="caution">
    <text evidence="1">The sequence shown here is derived from an EMBL/GenBank/DDBJ whole genome shotgun (WGS) entry which is preliminary data.</text>
</comment>
<evidence type="ECO:0000313" key="1">
    <source>
        <dbReference type="EMBL" id="KAB8346007.1"/>
    </source>
</evidence>
<reference evidence="1 2" key="1">
    <citation type="submission" date="2019-06" db="EMBL/GenBank/DDBJ databases">
        <title>A chromosomal-level reference genome of Carpinus fangiana (Coryloideae, Betulaceae).</title>
        <authorList>
            <person name="Yang X."/>
            <person name="Wang Z."/>
            <person name="Zhang L."/>
            <person name="Hao G."/>
            <person name="Liu J."/>
            <person name="Yang Y."/>
        </authorList>
    </citation>
    <scope>NUCLEOTIDE SEQUENCE [LARGE SCALE GENOMIC DNA]</scope>
    <source>
        <strain evidence="1">Cfa_2016G</strain>
        <tissue evidence="1">Leaf</tissue>
    </source>
</reference>
<evidence type="ECO:0000313" key="2">
    <source>
        <dbReference type="Proteomes" id="UP000327013"/>
    </source>
</evidence>
<accession>A0A5N6KUI2</accession>
<name>A0A5N6KUI2_9ROSI</name>
<sequence length="58" mass="6730">MEVPQQRMSDIRNNTFLVAKAAEMTLVRKRMSSRAPYWTPSRQPSHDALSPWPVGWIC</sequence>